<evidence type="ECO:0000313" key="7">
    <source>
        <dbReference type="Proteomes" id="UP001500454"/>
    </source>
</evidence>
<dbReference type="Gene3D" id="3.40.630.40">
    <property type="entry name" value="Zn-dependent exopeptidases"/>
    <property type="match status" value="1"/>
</dbReference>
<dbReference type="PANTHER" id="PTHR30404:SF0">
    <property type="entry name" value="N-ACETYLMURAMOYL-L-ALANINE AMIDASE AMIC"/>
    <property type="match status" value="1"/>
</dbReference>
<proteinExistence type="predicted"/>
<feature type="region of interest" description="Disordered" evidence="4">
    <location>
        <begin position="74"/>
        <end position="99"/>
    </location>
</feature>
<evidence type="ECO:0000256" key="1">
    <source>
        <dbReference type="ARBA" id="ARBA00001561"/>
    </source>
</evidence>
<reference evidence="7" key="1">
    <citation type="journal article" date="2019" name="Int. J. Syst. Evol. Microbiol.">
        <title>The Global Catalogue of Microorganisms (GCM) 10K type strain sequencing project: providing services to taxonomists for standard genome sequencing and annotation.</title>
        <authorList>
            <consortium name="The Broad Institute Genomics Platform"/>
            <consortium name="The Broad Institute Genome Sequencing Center for Infectious Disease"/>
            <person name="Wu L."/>
            <person name="Ma J."/>
        </authorList>
    </citation>
    <scope>NUCLEOTIDE SEQUENCE [LARGE SCALE GENOMIC DNA]</scope>
    <source>
        <strain evidence="7">JCM 17924</strain>
    </source>
</reference>
<evidence type="ECO:0000259" key="5">
    <source>
        <dbReference type="SMART" id="SM00646"/>
    </source>
</evidence>
<comment type="catalytic activity">
    <reaction evidence="1">
        <text>Hydrolyzes the link between N-acetylmuramoyl residues and L-amino acid residues in certain cell-wall glycopeptides.</text>
        <dbReference type="EC" id="3.5.1.28"/>
    </reaction>
</comment>
<sequence>MRLFLLFLLLIPAVAFSQQYRKVVPKRGDVISTLLVRHGLNPRLYERDFVALNKPLLGPRNSLRAGKSYRLPRRKPAAPKAVAGKGATPNTAAAKASNKKHSGQTALLFGKYGRPSASGQSLRGAVYYLMSGHGGPDPGAVGQYGANKLAEDEYAYDVTLRLARVLMEHGATVHMIVQDPNDGIRDEGVLPMDSDELTHPNLTIPLGHVARLRQYVNAINRLHGRYGRKTYQRMITIHIDSRSAGMTTDVFFYHHENSAVGLRLAKNIHQTFSSRYKRYQPNRPYVGTVSPRTSLYVVRNSYAPTVFIELGNIRNSNDQRRFVLSQNRQALANWICEGAIKDYRAR</sequence>
<evidence type="ECO:0000256" key="3">
    <source>
        <dbReference type="ARBA" id="ARBA00022801"/>
    </source>
</evidence>
<evidence type="ECO:0000313" key="6">
    <source>
        <dbReference type="EMBL" id="GAA4386039.1"/>
    </source>
</evidence>
<dbReference type="InterPro" id="IPR050695">
    <property type="entry name" value="N-acetylmuramoyl_amidase_3"/>
</dbReference>
<comment type="caution">
    <text evidence="6">The sequence shown here is derived from an EMBL/GenBank/DDBJ whole genome shotgun (WGS) entry which is preliminary data.</text>
</comment>
<evidence type="ECO:0000256" key="2">
    <source>
        <dbReference type="ARBA" id="ARBA00011901"/>
    </source>
</evidence>
<evidence type="ECO:0000256" key="4">
    <source>
        <dbReference type="SAM" id="MobiDB-lite"/>
    </source>
</evidence>
<dbReference type="EMBL" id="BAABHA010000010">
    <property type="protein sequence ID" value="GAA4386039.1"/>
    <property type="molecule type" value="Genomic_DNA"/>
</dbReference>
<dbReference type="InterPro" id="IPR002508">
    <property type="entry name" value="MurNAc-LAA_cat"/>
</dbReference>
<protein>
    <recommendedName>
        <fullName evidence="2">N-acetylmuramoyl-L-alanine amidase</fullName>
        <ecNumber evidence="2">3.5.1.28</ecNumber>
    </recommendedName>
</protein>
<accession>A0ABP8J6N8</accession>
<dbReference type="EC" id="3.5.1.28" evidence="2"/>
<dbReference type="RefSeq" id="WP_345225589.1">
    <property type="nucleotide sequence ID" value="NZ_BAABHA010000010.1"/>
</dbReference>
<name>A0ABP8J6N8_9BACT</name>
<dbReference type="PANTHER" id="PTHR30404">
    <property type="entry name" value="N-ACETYLMURAMOYL-L-ALANINE AMIDASE"/>
    <property type="match status" value="1"/>
</dbReference>
<dbReference type="SUPFAM" id="SSF53187">
    <property type="entry name" value="Zn-dependent exopeptidases"/>
    <property type="match status" value="1"/>
</dbReference>
<keyword evidence="3" id="KW-0378">Hydrolase</keyword>
<keyword evidence="7" id="KW-1185">Reference proteome</keyword>
<dbReference type="CDD" id="cd02696">
    <property type="entry name" value="MurNAc-LAA"/>
    <property type="match status" value="1"/>
</dbReference>
<feature type="compositionally biased region" description="Low complexity" evidence="4">
    <location>
        <begin position="78"/>
        <end position="87"/>
    </location>
</feature>
<gene>
    <name evidence="6" type="ORF">GCM10023186_30180</name>
</gene>
<dbReference type="SMART" id="SM00646">
    <property type="entry name" value="Ami_3"/>
    <property type="match status" value="1"/>
</dbReference>
<organism evidence="6 7">
    <name type="scientific">Hymenobacter koreensis</name>
    <dbReference type="NCBI Taxonomy" id="1084523"/>
    <lineage>
        <taxon>Bacteria</taxon>
        <taxon>Pseudomonadati</taxon>
        <taxon>Bacteroidota</taxon>
        <taxon>Cytophagia</taxon>
        <taxon>Cytophagales</taxon>
        <taxon>Hymenobacteraceae</taxon>
        <taxon>Hymenobacter</taxon>
    </lineage>
</organism>
<feature type="domain" description="MurNAc-LAA" evidence="5">
    <location>
        <begin position="216"/>
        <end position="340"/>
    </location>
</feature>
<dbReference type="Pfam" id="PF01520">
    <property type="entry name" value="Amidase_3"/>
    <property type="match status" value="1"/>
</dbReference>
<dbReference type="Proteomes" id="UP001500454">
    <property type="component" value="Unassembled WGS sequence"/>
</dbReference>